<reference evidence="1 2" key="1">
    <citation type="submission" date="2024-01" db="EMBL/GenBank/DDBJ databases">
        <authorList>
            <person name="Waweru B."/>
        </authorList>
    </citation>
    <scope>NUCLEOTIDE SEQUENCE [LARGE SCALE GENOMIC DNA]</scope>
</reference>
<keyword evidence="2" id="KW-1185">Reference proteome</keyword>
<dbReference type="Proteomes" id="UP001314170">
    <property type="component" value="Unassembled WGS sequence"/>
</dbReference>
<comment type="caution">
    <text evidence="1">The sequence shown here is derived from an EMBL/GenBank/DDBJ whole genome shotgun (WGS) entry which is preliminary data.</text>
</comment>
<protein>
    <submittedName>
        <fullName evidence="1">Uncharacterized protein</fullName>
    </submittedName>
</protein>
<accession>A0AAV1RQD1</accession>
<sequence length="71" mass="8337">SRLHPLQMAKYLIDTHARVFGYRGNSEWAIDGHRNATMEGNIFYKGRYIIFTPFDEFSLIITKEQFTHDGN</sequence>
<evidence type="ECO:0000313" key="2">
    <source>
        <dbReference type="Proteomes" id="UP001314170"/>
    </source>
</evidence>
<evidence type="ECO:0000313" key="1">
    <source>
        <dbReference type="EMBL" id="CAK7338080.1"/>
    </source>
</evidence>
<proteinExistence type="predicted"/>
<gene>
    <name evidence="1" type="ORF">DCAF_LOCUS13121</name>
</gene>
<feature type="non-terminal residue" evidence="1">
    <location>
        <position position="71"/>
    </location>
</feature>
<dbReference type="AlphaFoldDB" id="A0AAV1RQD1"/>
<feature type="non-terminal residue" evidence="1">
    <location>
        <position position="1"/>
    </location>
</feature>
<organism evidence="1 2">
    <name type="scientific">Dovyalis caffra</name>
    <dbReference type="NCBI Taxonomy" id="77055"/>
    <lineage>
        <taxon>Eukaryota</taxon>
        <taxon>Viridiplantae</taxon>
        <taxon>Streptophyta</taxon>
        <taxon>Embryophyta</taxon>
        <taxon>Tracheophyta</taxon>
        <taxon>Spermatophyta</taxon>
        <taxon>Magnoliopsida</taxon>
        <taxon>eudicotyledons</taxon>
        <taxon>Gunneridae</taxon>
        <taxon>Pentapetalae</taxon>
        <taxon>rosids</taxon>
        <taxon>fabids</taxon>
        <taxon>Malpighiales</taxon>
        <taxon>Salicaceae</taxon>
        <taxon>Flacourtieae</taxon>
        <taxon>Dovyalis</taxon>
    </lineage>
</organism>
<dbReference type="EMBL" id="CAWUPB010001109">
    <property type="protein sequence ID" value="CAK7338080.1"/>
    <property type="molecule type" value="Genomic_DNA"/>
</dbReference>
<name>A0AAV1RQD1_9ROSI</name>